<reference evidence="7" key="2">
    <citation type="journal article" date="2021" name="PeerJ">
        <title>Extensive microbial diversity within the chicken gut microbiome revealed by metagenomics and culture.</title>
        <authorList>
            <person name="Gilroy R."/>
            <person name="Ravi A."/>
            <person name="Getino M."/>
            <person name="Pursley I."/>
            <person name="Horton D.L."/>
            <person name="Alikhan N.F."/>
            <person name="Baker D."/>
            <person name="Gharbi K."/>
            <person name="Hall N."/>
            <person name="Watson M."/>
            <person name="Adriaenssens E.M."/>
            <person name="Foster-Nyarko E."/>
            <person name="Jarju S."/>
            <person name="Secka A."/>
            <person name="Antonio M."/>
            <person name="Oren A."/>
            <person name="Chaudhuri R.R."/>
            <person name="La Ragione R."/>
            <person name="Hildebrand F."/>
            <person name="Pallen M.J."/>
        </authorList>
    </citation>
    <scope>NUCLEOTIDE SEQUENCE</scope>
    <source>
        <strain evidence="7">ChiSjej3B21-11622</strain>
    </source>
</reference>
<dbReference type="InterPro" id="IPR023562">
    <property type="entry name" value="ClpP/TepA"/>
</dbReference>
<dbReference type="Pfam" id="PF00574">
    <property type="entry name" value="CLP_protease"/>
    <property type="match status" value="1"/>
</dbReference>
<proteinExistence type="inferred from homology"/>
<evidence type="ECO:0000256" key="3">
    <source>
        <dbReference type="ARBA" id="ARBA00022670"/>
    </source>
</evidence>
<dbReference type="GO" id="GO:0004176">
    <property type="term" value="F:ATP-dependent peptidase activity"/>
    <property type="evidence" value="ECO:0007669"/>
    <property type="project" value="InterPro"/>
</dbReference>
<gene>
    <name evidence="7" type="ORF">IAB26_14700</name>
</gene>
<dbReference type="CDD" id="cd07016">
    <property type="entry name" value="S14_ClpP_1"/>
    <property type="match status" value="1"/>
</dbReference>
<dbReference type="GO" id="GO:0009368">
    <property type="term" value="C:endopeptidase Clp complex"/>
    <property type="evidence" value="ECO:0007669"/>
    <property type="project" value="TreeGrafter"/>
</dbReference>
<comment type="caution">
    <text evidence="7">The sequence shown here is derived from an EMBL/GenBank/DDBJ whole genome shotgun (WGS) entry which is preliminary data.</text>
</comment>
<dbReference type="Gene3D" id="3.90.226.10">
    <property type="entry name" value="2-enoyl-CoA Hydratase, Chain A, domain 1"/>
    <property type="match status" value="1"/>
</dbReference>
<evidence type="ECO:0000256" key="5">
    <source>
        <dbReference type="ARBA" id="ARBA00022825"/>
    </source>
</evidence>
<evidence type="ECO:0000313" key="8">
    <source>
        <dbReference type="Proteomes" id="UP000886886"/>
    </source>
</evidence>
<name>A0A9D0ZYN5_9FIRM</name>
<dbReference type="GO" id="GO:0004252">
    <property type="term" value="F:serine-type endopeptidase activity"/>
    <property type="evidence" value="ECO:0007669"/>
    <property type="project" value="InterPro"/>
</dbReference>
<evidence type="ECO:0000256" key="2">
    <source>
        <dbReference type="ARBA" id="ARBA00022490"/>
    </source>
</evidence>
<comment type="similarity">
    <text evidence="1 6">Belongs to the peptidase S14 family.</text>
</comment>
<evidence type="ECO:0000256" key="1">
    <source>
        <dbReference type="ARBA" id="ARBA00007039"/>
    </source>
</evidence>
<dbReference type="PANTHER" id="PTHR10381:SF70">
    <property type="entry name" value="ATP-DEPENDENT CLP PROTEASE PROTEOLYTIC SUBUNIT"/>
    <property type="match status" value="1"/>
</dbReference>
<dbReference type="PANTHER" id="PTHR10381">
    <property type="entry name" value="ATP-DEPENDENT CLP PROTEASE PROTEOLYTIC SUBUNIT"/>
    <property type="match status" value="1"/>
</dbReference>
<dbReference type="PRINTS" id="PR00127">
    <property type="entry name" value="CLPPROTEASEP"/>
</dbReference>
<keyword evidence="4" id="KW-0378">Hydrolase</keyword>
<accession>A0A9D0ZYN5</accession>
<sequence>MARIDVRGRIIPNDYKFYFDFFGEDSTCPRDIRKVLDTIRPGEPIEVYVNSGGGVIDVGSEIYTLLRTAAAGHDVKIYVIGEACSAASVIAMAAYCEMSPTALMMVHCTSTSARGNHTALEHTAGVLATADKALCTAYMEKTGLTEEEILEMMEQETWLTAAQAKEKGLIDAVMFEEKEPEAPITMAASMFQLPSAEQMAEVRKLIDGEKGKQEEKELKEKKAAECRWKLLAMRQRRN</sequence>
<dbReference type="NCBIfam" id="NF045542">
    <property type="entry name" value="Clp_rel_HeadMat"/>
    <property type="match status" value="1"/>
</dbReference>
<dbReference type="InterPro" id="IPR029045">
    <property type="entry name" value="ClpP/crotonase-like_dom_sf"/>
</dbReference>
<evidence type="ECO:0000313" key="7">
    <source>
        <dbReference type="EMBL" id="HIQ97795.1"/>
    </source>
</evidence>
<evidence type="ECO:0000256" key="6">
    <source>
        <dbReference type="RuleBase" id="RU003567"/>
    </source>
</evidence>
<dbReference type="EMBL" id="DVFT01000215">
    <property type="protein sequence ID" value="HIQ97795.1"/>
    <property type="molecule type" value="Genomic_DNA"/>
</dbReference>
<dbReference type="AlphaFoldDB" id="A0A9D0ZYN5"/>
<evidence type="ECO:0000256" key="4">
    <source>
        <dbReference type="ARBA" id="ARBA00022801"/>
    </source>
</evidence>
<keyword evidence="3 7" id="KW-0645">Protease</keyword>
<keyword evidence="2" id="KW-0963">Cytoplasm</keyword>
<reference evidence="7" key="1">
    <citation type="submission" date="2020-10" db="EMBL/GenBank/DDBJ databases">
        <authorList>
            <person name="Gilroy R."/>
        </authorList>
    </citation>
    <scope>NUCLEOTIDE SEQUENCE</scope>
    <source>
        <strain evidence="7">ChiSjej3B21-11622</strain>
    </source>
</reference>
<protein>
    <recommendedName>
        <fullName evidence="6">ATP-dependent Clp protease proteolytic subunit</fullName>
    </recommendedName>
</protein>
<dbReference type="InterPro" id="IPR001907">
    <property type="entry name" value="ClpP"/>
</dbReference>
<dbReference type="GO" id="GO:0006515">
    <property type="term" value="P:protein quality control for misfolded or incompletely synthesized proteins"/>
    <property type="evidence" value="ECO:0007669"/>
    <property type="project" value="TreeGrafter"/>
</dbReference>
<keyword evidence="5" id="KW-0720">Serine protease</keyword>
<dbReference type="GO" id="GO:0051117">
    <property type="term" value="F:ATPase binding"/>
    <property type="evidence" value="ECO:0007669"/>
    <property type="project" value="TreeGrafter"/>
</dbReference>
<organism evidence="7 8">
    <name type="scientific">Candidatus Limivivens merdigallinarum</name>
    <dbReference type="NCBI Taxonomy" id="2840859"/>
    <lineage>
        <taxon>Bacteria</taxon>
        <taxon>Bacillati</taxon>
        <taxon>Bacillota</taxon>
        <taxon>Clostridia</taxon>
        <taxon>Lachnospirales</taxon>
        <taxon>Lachnospiraceae</taxon>
        <taxon>Lachnospiraceae incertae sedis</taxon>
        <taxon>Candidatus Limivivens</taxon>
    </lineage>
</organism>
<dbReference type="Proteomes" id="UP000886886">
    <property type="component" value="Unassembled WGS sequence"/>
</dbReference>
<dbReference type="SUPFAM" id="SSF52096">
    <property type="entry name" value="ClpP/crotonase"/>
    <property type="match status" value="1"/>
</dbReference>